<organism evidence="3 4">
    <name type="scientific">Sesamum angolense</name>
    <dbReference type="NCBI Taxonomy" id="2727404"/>
    <lineage>
        <taxon>Eukaryota</taxon>
        <taxon>Viridiplantae</taxon>
        <taxon>Streptophyta</taxon>
        <taxon>Embryophyta</taxon>
        <taxon>Tracheophyta</taxon>
        <taxon>Spermatophyta</taxon>
        <taxon>Magnoliopsida</taxon>
        <taxon>eudicotyledons</taxon>
        <taxon>Gunneridae</taxon>
        <taxon>Pentapetalae</taxon>
        <taxon>asterids</taxon>
        <taxon>lamiids</taxon>
        <taxon>Lamiales</taxon>
        <taxon>Pedaliaceae</taxon>
        <taxon>Sesamum</taxon>
    </lineage>
</organism>
<comment type="caution">
    <text evidence="3">The sequence shown here is derived from an EMBL/GenBank/DDBJ whole genome shotgun (WGS) entry which is preliminary data.</text>
</comment>
<dbReference type="PANTHER" id="PTHR33883">
    <property type="entry name" value="WPP DOMAIN-ASSOCIATED PROTEIN"/>
    <property type="match status" value="1"/>
</dbReference>
<keyword evidence="1" id="KW-0175">Coiled coil</keyword>
<evidence type="ECO:0000313" key="4">
    <source>
        <dbReference type="Proteomes" id="UP001289374"/>
    </source>
</evidence>
<dbReference type="InterPro" id="IPR037490">
    <property type="entry name" value="WAP"/>
</dbReference>
<name>A0AAE2BZU8_9LAMI</name>
<dbReference type="PANTHER" id="PTHR33883:SF7">
    <property type="entry name" value="OS04G0521600 PROTEIN"/>
    <property type="match status" value="1"/>
</dbReference>
<dbReference type="Proteomes" id="UP001289374">
    <property type="component" value="Unassembled WGS sequence"/>
</dbReference>
<reference evidence="3" key="1">
    <citation type="submission" date="2020-06" db="EMBL/GenBank/DDBJ databases">
        <authorList>
            <person name="Li T."/>
            <person name="Hu X."/>
            <person name="Zhang T."/>
            <person name="Song X."/>
            <person name="Zhang H."/>
            <person name="Dai N."/>
            <person name="Sheng W."/>
            <person name="Hou X."/>
            <person name="Wei L."/>
        </authorList>
    </citation>
    <scope>NUCLEOTIDE SEQUENCE</scope>
    <source>
        <strain evidence="3">K16</strain>
        <tissue evidence="3">Leaf</tissue>
    </source>
</reference>
<keyword evidence="4" id="KW-1185">Reference proteome</keyword>
<protein>
    <submittedName>
        <fullName evidence="3">WPP domain-associated protein</fullName>
    </submittedName>
</protein>
<evidence type="ECO:0000256" key="2">
    <source>
        <dbReference type="SAM" id="MobiDB-lite"/>
    </source>
</evidence>
<reference evidence="3" key="2">
    <citation type="journal article" date="2024" name="Plant">
        <title>Genomic evolution and insights into agronomic trait innovations of Sesamum species.</title>
        <authorList>
            <person name="Miao H."/>
            <person name="Wang L."/>
            <person name="Qu L."/>
            <person name="Liu H."/>
            <person name="Sun Y."/>
            <person name="Le M."/>
            <person name="Wang Q."/>
            <person name="Wei S."/>
            <person name="Zheng Y."/>
            <person name="Lin W."/>
            <person name="Duan Y."/>
            <person name="Cao H."/>
            <person name="Xiong S."/>
            <person name="Wang X."/>
            <person name="Wei L."/>
            <person name="Li C."/>
            <person name="Ma Q."/>
            <person name="Ju M."/>
            <person name="Zhao R."/>
            <person name="Li G."/>
            <person name="Mu C."/>
            <person name="Tian Q."/>
            <person name="Mei H."/>
            <person name="Zhang T."/>
            <person name="Gao T."/>
            <person name="Zhang H."/>
        </authorList>
    </citation>
    <scope>NUCLEOTIDE SEQUENCE</scope>
    <source>
        <strain evidence="3">K16</strain>
    </source>
</reference>
<gene>
    <name evidence="3" type="ORF">Sango_0754800</name>
</gene>
<accession>A0AAE2BZU8</accession>
<feature type="region of interest" description="Disordered" evidence="2">
    <location>
        <begin position="667"/>
        <end position="705"/>
    </location>
</feature>
<proteinExistence type="predicted"/>
<feature type="compositionally biased region" description="Basic and acidic residues" evidence="2">
    <location>
        <begin position="667"/>
        <end position="690"/>
    </location>
</feature>
<evidence type="ECO:0000256" key="1">
    <source>
        <dbReference type="SAM" id="Coils"/>
    </source>
</evidence>
<dbReference type="AlphaFoldDB" id="A0AAE2BZU8"/>
<feature type="coiled-coil region" evidence="1">
    <location>
        <begin position="172"/>
        <end position="199"/>
    </location>
</feature>
<sequence length="951" mass="110032">MEDLFGQIECRTKSDSIVMRILRSAMDEAHEKLQSDDGPIEFLHERSTFYELAAILVEGGLSIVEEETEIPESSSDKILSDLKDIRHWLQGRIQDMKRLIVEKDRELMERLENELKLQRALELKDMELVYLHGKLEPGGTKNDDIQDFPMINQAVPGGLSEGDIFRLKNSVDQQLCNMKQKLEDEKERLTTERRSRESRVSSPNLSFEFLDLERNGSPVFTEDVNPKSEFARADKNILIRWMRSDINILKENMDLAFGRMKIAEVLLLEKEWRWSVEKDVELISVKGFISNLQGSFDVELRKKVGLLNDNWFGLINEMRVLSHELKDFFARNDVHEKAKGLSVPGSLKRTSSEPLIPDIIHTDNLIEEDTEVERSHHVAKMIKNHELIIRKQRQEWNWLTSEVLQREGKSSCTKRDEGKNRLERRIQDAITRLDNLTRRKGKFSDQTGVSCRKCIQKKTAIPKSNVKRNNRSSTTVESLEEVIGKLKEERDDLCFQITVMEDTYQLLFNGMVRDISTFLCAEKTERLMRSRSGRLSLGNCPYDHHINSAKERDGTVAELESSSSTQMLLNFVESTVREDLYVVFFREMVKQWKKNFVQESIGSLLKEEVYMVLFREMSEAWKSENDSCAFESLIREDIYQFVVTEAVKDSYVHLTESQALKQLDFQERTPRSRRLDADQEGTPRSRRLDADSFQEGTPRSRTDGEESLIQKLDSLLKCLEAEEDLMLRASSEIKEHSVNNSLVILNCEEMDERNAIEWLITDDESTFGSVSEKLERALQQLYTSKELLVELEQSLDVPDYSSIEHEETHSFLQQEDGQVSPSAPSDTVLTIVMQFQLAVGNVEHMLHENLDNKCLRLEVLKRQVDTLTAPVALIRTRKLLYKKAFISRCHNLKLAETEVDLLGDQVESLLCLLEMVYTELSRNAAVFSGYFEVYDMLKLIKTELRKGRSCV</sequence>
<dbReference type="EMBL" id="JACGWL010000004">
    <property type="protein sequence ID" value="KAK4403862.1"/>
    <property type="molecule type" value="Genomic_DNA"/>
</dbReference>
<evidence type="ECO:0000313" key="3">
    <source>
        <dbReference type="EMBL" id="KAK4403862.1"/>
    </source>
</evidence>